<evidence type="ECO:0000313" key="11">
    <source>
        <dbReference type="EMBL" id="SPZ09617.1"/>
    </source>
</evidence>
<dbReference type="HAMAP" id="MF_00019">
    <property type="entry name" value="PlsX"/>
    <property type="match status" value="1"/>
</dbReference>
<comment type="function">
    <text evidence="10">Catalyzes the reversible formation of acyl-phosphate (acyl-PO(4)) from acyl-[acyl-carrier-protein] (acyl-ACP). This enzyme utilizes acyl-ACP as fatty acyl donor, but not acyl-CoA.</text>
</comment>
<evidence type="ECO:0000256" key="8">
    <source>
        <dbReference type="ARBA" id="ARBA00024069"/>
    </source>
</evidence>
<keyword evidence="6 10" id="KW-0594">Phospholipid biosynthesis</keyword>
<evidence type="ECO:0000256" key="9">
    <source>
        <dbReference type="ARBA" id="ARBA00046608"/>
    </source>
</evidence>
<dbReference type="PANTHER" id="PTHR30100:SF1">
    <property type="entry name" value="PHOSPHATE ACYLTRANSFERASE"/>
    <property type="match status" value="1"/>
</dbReference>
<dbReference type="GO" id="GO:0006633">
    <property type="term" value="P:fatty acid biosynthetic process"/>
    <property type="evidence" value="ECO:0007669"/>
    <property type="project" value="UniProtKB-UniRule"/>
</dbReference>
<evidence type="ECO:0000256" key="3">
    <source>
        <dbReference type="ARBA" id="ARBA00022516"/>
    </source>
</evidence>
<protein>
    <recommendedName>
        <fullName evidence="8 10">Phosphate acyltransferase</fullName>
        <ecNumber evidence="8 10">2.3.1.274</ecNumber>
    </recommendedName>
    <alternativeName>
        <fullName evidence="10">Acyl-ACP phosphotransacylase</fullName>
    </alternativeName>
    <alternativeName>
        <fullName evidence="10">Acyl-[acyl-carrier-protein]--phosphate acyltransferase</fullName>
    </alternativeName>
    <alternativeName>
        <fullName evidence="10">Phosphate-acyl-ACP acyltransferase</fullName>
    </alternativeName>
</protein>
<dbReference type="PIRSF" id="PIRSF002465">
    <property type="entry name" value="Phsphlp_syn_PlsX"/>
    <property type="match status" value="1"/>
</dbReference>
<comment type="catalytic activity">
    <reaction evidence="1 10">
        <text>a fatty acyl-[ACP] + phosphate = an acyl phosphate + holo-[ACP]</text>
        <dbReference type="Rhea" id="RHEA:42292"/>
        <dbReference type="Rhea" id="RHEA-COMP:9685"/>
        <dbReference type="Rhea" id="RHEA-COMP:14125"/>
        <dbReference type="ChEBI" id="CHEBI:43474"/>
        <dbReference type="ChEBI" id="CHEBI:59918"/>
        <dbReference type="ChEBI" id="CHEBI:64479"/>
        <dbReference type="ChEBI" id="CHEBI:138651"/>
        <dbReference type="EC" id="2.3.1.274"/>
    </reaction>
</comment>
<dbReference type="NCBIfam" id="TIGR00182">
    <property type="entry name" value="plsX"/>
    <property type="match status" value="1"/>
</dbReference>
<dbReference type="Proteomes" id="UP000250443">
    <property type="component" value="Unassembled WGS sequence"/>
</dbReference>
<dbReference type="InterPro" id="IPR003664">
    <property type="entry name" value="FA_synthesis"/>
</dbReference>
<dbReference type="GO" id="GO:0043811">
    <property type="term" value="F:phosphate:acyl-[acyl carrier protein] acyltransferase activity"/>
    <property type="evidence" value="ECO:0007669"/>
    <property type="project" value="UniProtKB-UniRule"/>
</dbReference>
<name>A0A2X2CN59_PSELU</name>
<dbReference type="UniPathway" id="UPA00085"/>
<dbReference type="EC" id="2.3.1.274" evidence="8 10"/>
<reference evidence="11 12" key="1">
    <citation type="submission" date="2018-06" db="EMBL/GenBank/DDBJ databases">
        <authorList>
            <consortium name="Pathogen Informatics"/>
            <person name="Doyle S."/>
        </authorList>
    </citation>
    <scope>NUCLEOTIDE SEQUENCE [LARGE SCALE GENOMIC DNA]</scope>
    <source>
        <strain evidence="11 12">NCTC11842</strain>
    </source>
</reference>
<accession>A0A2X2CN59</accession>
<dbReference type="GO" id="GO:0005737">
    <property type="term" value="C:cytoplasm"/>
    <property type="evidence" value="ECO:0007669"/>
    <property type="project" value="UniProtKB-SubCell"/>
</dbReference>
<dbReference type="PANTHER" id="PTHR30100">
    <property type="entry name" value="FATTY ACID/PHOSPHOLIPID SYNTHESIS PROTEIN PLSX"/>
    <property type="match status" value="1"/>
</dbReference>
<keyword evidence="5 10" id="KW-0443">Lipid metabolism</keyword>
<dbReference type="RefSeq" id="WP_010797730.1">
    <property type="nucleotide sequence ID" value="NZ_CP069262.1"/>
</dbReference>
<keyword evidence="2 10" id="KW-0963">Cytoplasm</keyword>
<dbReference type="InterPro" id="IPR012281">
    <property type="entry name" value="Phospholipid_synth_PlsX-like"/>
</dbReference>
<keyword evidence="7 10" id="KW-1208">Phospholipid metabolism</keyword>
<evidence type="ECO:0000256" key="10">
    <source>
        <dbReference type="HAMAP-Rule" id="MF_00019"/>
    </source>
</evidence>
<evidence type="ECO:0000256" key="6">
    <source>
        <dbReference type="ARBA" id="ARBA00023209"/>
    </source>
</evidence>
<evidence type="ECO:0000256" key="2">
    <source>
        <dbReference type="ARBA" id="ARBA00022490"/>
    </source>
</evidence>
<evidence type="ECO:0000256" key="1">
    <source>
        <dbReference type="ARBA" id="ARBA00001232"/>
    </source>
</evidence>
<evidence type="ECO:0000256" key="7">
    <source>
        <dbReference type="ARBA" id="ARBA00023264"/>
    </source>
</evidence>
<keyword evidence="11" id="KW-0012">Acyltransferase</keyword>
<keyword evidence="4 10" id="KW-0808">Transferase</keyword>
<comment type="subunit">
    <text evidence="9 10">Homodimer. Probably interacts with PlsY.</text>
</comment>
<gene>
    <name evidence="10 11" type="primary">plsX</name>
    <name evidence="11" type="ORF">NCTC11842_03193</name>
</gene>
<sequence length="336" mass="36050">MSSPVIAIDAMGGDFGPRCIVPACISFLASHPAVTLILVGDPDVIQGHVDQFSFDDSRLRIHVATQAVDMAEKPSYALRNKPDSSMKVALGLVASGEADACVSAGNTGALMAFARQTLDTLPWIERPAIYTHLPVMGRQCVLVDLGANLDCSALNLYQFACLGAAAAKATGIHEPRVALLNVGVEPTKGNSVVQQASILLEKCRRLNYVGFIEANAVFRSEADVVVCDGFVGNVLLKGSEGLISMLFKQLEGAPVFLRLLAAPLLYRLRKEMMPARYNGAGFLGLRGLVIKSHGSADEFGFQRAIEQAVQAVELRLDTLIKANFLDLYEDSVPKCD</sequence>
<evidence type="ECO:0000313" key="12">
    <source>
        <dbReference type="Proteomes" id="UP000250443"/>
    </source>
</evidence>
<keyword evidence="3 10" id="KW-0444">Lipid biosynthesis</keyword>
<comment type="subcellular location">
    <subcellularLocation>
        <location evidence="10">Cytoplasm</location>
    </subcellularLocation>
    <text evidence="10">Associated with the membrane possibly through PlsY.</text>
</comment>
<dbReference type="Gene3D" id="3.40.718.10">
    <property type="entry name" value="Isopropylmalate Dehydrogenase"/>
    <property type="match status" value="1"/>
</dbReference>
<comment type="pathway">
    <text evidence="10">Lipid metabolism; phospholipid metabolism.</text>
</comment>
<dbReference type="GO" id="GO:0008654">
    <property type="term" value="P:phospholipid biosynthetic process"/>
    <property type="evidence" value="ECO:0007669"/>
    <property type="project" value="UniProtKB-KW"/>
</dbReference>
<comment type="similarity">
    <text evidence="10">Belongs to the PlsX family.</text>
</comment>
<evidence type="ECO:0000256" key="4">
    <source>
        <dbReference type="ARBA" id="ARBA00022679"/>
    </source>
</evidence>
<dbReference type="SUPFAM" id="SSF53659">
    <property type="entry name" value="Isocitrate/Isopropylmalate dehydrogenase-like"/>
    <property type="match status" value="1"/>
</dbReference>
<proteinExistence type="inferred from homology"/>
<dbReference type="EMBL" id="UAUF01000013">
    <property type="protein sequence ID" value="SPZ09617.1"/>
    <property type="molecule type" value="Genomic_DNA"/>
</dbReference>
<dbReference type="AlphaFoldDB" id="A0A2X2CN59"/>
<organism evidence="11 12">
    <name type="scientific">Pseudomonas luteola</name>
    <dbReference type="NCBI Taxonomy" id="47886"/>
    <lineage>
        <taxon>Bacteria</taxon>
        <taxon>Pseudomonadati</taxon>
        <taxon>Pseudomonadota</taxon>
        <taxon>Gammaproteobacteria</taxon>
        <taxon>Pseudomonadales</taxon>
        <taxon>Pseudomonadaceae</taxon>
        <taxon>Pseudomonas</taxon>
    </lineage>
</organism>
<dbReference type="Pfam" id="PF02504">
    <property type="entry name" value="FA_synthesis"/>
    <property type="match status" value="1"/>
</dbReference>
<evidence type="ECO:0000256" key="5">
    <source>
        <dbReference type="ARBA" id="ARBA00023098"/>
    </source>
</evidence>